<evidence type="ECO:0000256" key="2">
    <source>
        <dbReference type="ARBA" id="ARBA00022475"/>
    </source>
</evidence>
<organism evidence="7 8">
    <name type="scientific">Mycolicibacterium aromaticivorans JS19b1 = JCM 16368</name>
    <dbReference type="NCBI Taxonomy" id="1440774"/>
    <lineage>
        <taxon>Bacteria</taxon>
        <taxon>Bacillati</taxon>
        <taxon>Actinomycetota</taxon>
        <taxon>Actinomycetes</taxon>
        <taxon>Mycobacteriales</taxon>
        <taxon>Mycobacteriaceae</taxon>
        <taxon>Mycolicibacterium</taxon>
    </lineage>
</organism>
<dbReference type="PANTHER" id="PTHR30250">
    <property type="entry name" value="PST FAMILY PREDICTED COLANIC ACID TRANSPORTER"/>
    <property type="match status" value="1"/>
</dbReference>
<feature type="transmembrane region" description="Helical" evidence="6">
    <location>
        <begin position="83"/>
        <end position="106"/>
    </location>
</feature>
<evidence type="ECO:0000256" key="6">
    <source>
        <dbReference type="SAM" id="Phobius"/>
    </source>
</evidence>
<dbReference type="InterPro" id="IPR050833">
    <property type="entry name" value="Poly_Biosynth_Transport"/>
</dbReference>
<feature type="transmembrane region" description="Helical" evidence="6">
    <location>
        <begin position="215"/>
        <end position="233"/>
    </location>
</feature>
<feature type="transmembrane region" description="Helical" evidence="6">
    <location>
        <begin position="423"/>
        <end position="441"/>
    </location>
</feature>
<feature type="transmembrane region" description="Helical" evidence="6">
    <location>
        <begin position="40"/>
        <end position="63"/>
    </location>
</feature>
<evidence type="ECO:0000313" key="7">
    <source>
        <dbReference type="EMBL" id="KDF00405.1"/>
    </source>
</evidence>
<feature type="transmembrane region" description="Helical" evidence="6">
    <location>
        <begin position="299"/>
        <end position="324"/>
    </location>
</feature>
<dbReference type="AlphaFoldDB" id="A0A064CIK9"/>
<dbReference type="EMBL" id="JALN02000001">
    <property type="protein sequence ID" value="KDF00405.1"/>
    <property type="molecule type" value="Genomic_DNA"/>
</dbReference>
<dbReference type="Pfam" id="PF13440">
    <property type="entry name" value="Polysacc_synt_3"/>
    <property type="match status" value="1"/>
</dbReference>
<dbReference type="OrthoDB" id="4688147at2"/>
<comment type="caution">
    <text evidence="7">The sequence shown here is derived from an EMBL/GenBank/DDBJ whole genome shotgun (WGS) entry which is preliminary data.</text>
</comment>
<dbReference type="RefSeq" id="WP_036343049.1">
    <property type="nucleotide sequence ID" value="NZ_JALN02000001.1"/>
</dbReference>
<keyword evidence="3 6" id="KW-0812">Transmembrane</keyword>
<comment type="subcellular location">
    <subcellularLocation>
        <location evidence="1">Cell membrane</location>
        <topology evidence="1">Multi-pass membrane protein</topology>
    </subcellularLocation>
</comment>
<dbReference type="Proteomes" id="UP000022835">
    <property type="component" value="Unassembled WGS sequence"/>
</dbReference>
<keyword evidence="2" id="KW-1003">Cell membrane</keyword>
<keyword evidence="8" id="KW-1185">Reference proteome</keyword>
<feature type="transmembrane region" description="Helical" evidence="6">
    <location>
        <begin position="336"/>
        <end position="356"/>
    </location>
</feature>
<dbReference type="STRING" id="1440774.Y900_016000"/>
<feature type="transmembrane region" description="Helical" evidence="6">
    <location>
        <begin position="447"/>
        <end position="468"/>
    </location>
</feature>
<feature type="transmembrane region" description="Helical" evidence="6">
    <location>
        <begin position="396"/>
        <end position="416"/>
    </location>
</feature>
<evidence type="ECO:0000256" key="1">
    <source>
        <dbReference type="ARBA" id="ARBA00004651"/>
    </source>
</evidence>
<name>A0A064CIK9_9MYCO</name>
<keyword evidence="5 6" id="KW-0472">Membrane</keyword>
<dbReference type="PANTHER" id="PTHR30250:SF11">
    <property type="entry name" value="O-ANTIGEN TRANSPORTER-RELATED"/>
    <property type="match status" value="1"/>
</dbReference>
<dbReference type="eggNOG" id="COG2244">
    <property type="taxonomic scope" value="Bacteria"/>
</dbReference>
<proteinExistence type="predicted"/>
<evidence type="ECO:0000313" key="8">
    <source>
        <dbReference type="Proteomes" id="UP000022835"/>
    </source>
</evidence>
<dbReference type="GO" id="GO:0005886">
    <property type="term" value="C:plasma membrane"/>
    <property type="evidence" value="ECO:0007669"/>
    <property type="project" value="UniProtKB-SubCell"/>
</dbReference>
<feature type="transmembrane region" description="Helical" evidence="6">
    <location>
        <begin position="363"/>
        <end position="384"/>
    </location>
</feature>
<feature type="transmembrane region" description="Helical" evidence="6">
    <location>
        <begin position="155"/>
        <end position="177"/>
    </location>
</feature>
<sequence length="512" mass="54032">MAPTFARNTLLGALSGAAITLSGFVGSAIAARLLGPDDLGVVAYVIWCVTVAIAVATMGSDVVQQRFIPNLRAADRNDEVDGLIGAITRLSMVVALVVGVVLFVWLDGPGRGALRGSSEHAQIIVIVVALTWFICWRMSDLYLFNLRGEQRFDKLARVSTLSALLRVTTTVVGAWLFGIPGTLAGNIAGTIVPASRVFPQLRKKPRVDRGLRRELVGFTMVSWTIAIIGNLVFGRTQIIFLEHYATLAAVGLFAVALTVAEIAAQLPQLLLSALLPRFSEQSGQGAHDRMMSLYKTMTALMAMLMLPLCLGLAAIAPALIPFIFGADFADAAPVASILLIALAFSSLGGTTLQLILSLGKTRILLVSNAVGLAGVVLLGFVLIPRYGLMGAAWSRGIVMVLVIAIEIVCAAVQLGFHPPYRALGAIALAAVAQGAVAYVIVVNIGGAWSLVIAAPAAIITYLVALRLFGVLRLVDPELANRLLSRVPARAKPLASLILGPLSPPTIERAEQD</sequence>
<gene>
    <name evidence="7" type="ORF">Y900_016000</name>
</gene>
<evidence type="ECO:0000256" key="4">
    <source>
        <dbReference type="ARBA" id="ARBA00022989"/>
    </source>
</evidence>
<evidence type="ECO:0000256" key="5">
    <source>
        <dbReference type="ARBA" id="ARBA00023136"/>
    </source>
</evidence>
<protein>
    <submittedName>
        <fullName evidence="7">Uncharacterized protein</fullName>
    </submittedName>
</protein>
<reference evidence="7" key="1">
    <citation type="submission" date="2014-05" db="EMBL/GenBank/DDBJ databases">
        <title>Genome sequence of Mycobacterium aromaticivorans strain JS19b1T (= DSM 45407T).</title>
        <authorList>
            <person name="Kwak Y."/>
            <person name="Park G.-S."/>
            <person name="Li Q.X."/>
            <person name="Lee S.-E."/>
            <person name="Shin J.-H."/>
        </authorList>
    </citation>
    <scope>NUCLEOTIDE SEQUENCE [LARGE SCALE GENOMIC DNA]</scope>
    <source>
        <strain evidence="7">JS19b1</strain>
    </source>
</reference>
<keyword evidence="4 6" id="KW-1133">Transmembrane helix</keyword>
<accession>A0A064CIK9</accession>
<feature type="transmembrane region" description="Helical" evidence="6">
    <location>
        <begin position="121"/>
        <end position="143"/>
    </location>
</feature>
<evidence type="ECO:0000256" key="3">
    <source>
        <dbReference type="ARBA" id="ARBA00022692"/>
    </source>
</evidence>